<keyword evidence="2" id="KW-0413">Isomerase</keyword>
<keyword evidence="5" id="KW-1185">Reference proteome</keyword>
<dbReference type="EMBL" id="MU006106">
    <property type="protein sequence ID" value="KAF2835836.1"/>
    <property type="molecule type" value="Genomic_DNA"/>
</dbReference>
<dbReference type="InterPro" id="IPR008183">
    <property type="entry name" value="Aldose_1/G6P_1-epimerase"/>
</dbReference>
<dbReference type="FunFam" id="2.70.98.10:FF:000015">
    <property type="entry name" value="Aldose 1-epimerase, putative"/>
    <property type="match status" value="1"/>
</dbReference>
<dbReference type="InterPro" id="IPR014718">
    <property type="entry name" value="GH-type_carb-bd"/>
</dbReference>
<dbReference type="GO" id="GO:0004034">
    <property type="term" value="F:aldose 1-epimerase activity"/>
    <property type="evidence" value="ECO:0007669"/>
    <property type="project" value="TreeGrafter"/>
</dbReference>
<protein>
    <submittedName>
        <fullName evidence="4">Aldose 1-epimerase</fullName>
    </submittedName>
</protein>
<proteinExistence type="inferred from homology"/>
<dbReference type="InterPro" id="IPR018052">
    <property type="entry name" value="Ald1_epimerase_CS"/>
</dbReference>
<evidence type="ECO:0000313" key="5">
    <source>
        <dbReference type="Proteomes" id="UP000799429"/>
    </source>
</evidence>
<dbReference type="PROSITE" id="PS00545">
    <property type="entry name" value="ALDOSE_1_EPIMERASE"/>
    <property type="match status" value="1"/>
</dbReference>
<dbReference type="GO" id="GO:0033499">
    <property type="term" value="P:galactose catabolic process via UDP-galactose, Leloir pathway"/>
    <property type="evidence" value="ECO:0007669"/>
    <property type="project" value="TreeGrafter"/>
</dbReference>
<dbReference type="Pfam" id="PF01263">
    <property type="entry name" value="Aldose_epim"/>
    <property type="match status" value="1"/>
</dbReference>
<evidence type="ECO:0000256" key="1">
    <source>
        <dbReference type="ARBA" id="ARBA00006206"/>
    </source>
</evidence>
<dbReference type="PANTHER" id="PTHR10091">
    <property type="entry name" value="ALDOSE-1-EPIMERASE"/>
    <property type="match status" value="1"/>
</dbReference>
<dbReference type="InterPro" id="IPR047215">
    <property type="entry name" value="Galactose_mutarotase-like"/>
</dbReference>
<dbReference type="Gene3D" id="2.70.98.10">
    <property type="match status" value="1"/>
</dbReference>
<dbReference type="PANTHER" id="PTHR10091:SF0">
    <property type="entry name" value="GALACTOSE MUTAROTASE"/>
    <property type="match status" value="1"/>
</dbReference>
<dbReference type="Proteomes" id="UP000799429">
    <property type="component" value="Unassembled WGS sequence"/>
</dbReference>
<reference evidence="4" key="1">
    <citation type="journal article" date="2020" name="Stud. Mycol.">
        <title>101 Dothideomycetes genomes: a test case for predicting lifestyles and emergence of pathogens.</title>
        <authorList>
            <person name="Haridas S."/>
            <person name="Albert R."/>
            <person name="Binder M."/>
            <person name="Bloem J."/>
            <person name="Labutti K."/>
            <person name="Salamov A."/>
            <person name="Andreopoulos B."/>
            <person name="Baker S."/>
            <person name="Barry K."/>
            <person name="Bills G."/>
            <person name="Bluhm B."/>
            <person name="Cannon C."/>
            <person name="Castanera R."/>
            <person name="Culley D."/>
            <person name="Daum C."/>
            <person name="Ezra D."/>
            <person name="Gonzalez J."/>
            <person name="Henrissat B."/>
            <person name="Kuo A."/>
            <person name="Liang C."/>
            <person name="Lipzen A."/>
            <person name="Lutzoni F."/>
            <person name="Magnuson J."/>
            <person name="Mondo S."/>
            <person name="Nolan M."/>
            <person name="Ohm R."/>
            <person name="Pangilinan J."/>
            <person name="Park H.-J."/>
            <person name="Ramirez L."/>
            <person name="Alfaro M."/>
            <person name="Sun H."/>
            <person name="Tritt A."/>
            <person name="Yoshinaga Y."/>
            <person name="Zwiers L.-H."/>
            <person name="Turgeon B."/>
            <person name="Goodwin S."/>
            <person name="Spatafora J."/>
            <person name="Crous P."/>
            <person name="Grigoriev I."/>
        </authorList>
    </citation>
    <scope>NUCLEOTIDE SEQUENCE</scope>
    <source>
        <strain evidence="4">CBS 101060</strain>
    </source>
</reference>
<dbReference type="OrthoDB" id="274691at2759"/>
<dbReference type="SUPFAM" id="SSF74650">
    <property type="entry name" value="Galactose mutarotase-like"/>
    <property type="match status" value="1"/>
</dbReference>
<evidence type="ECO:0000313" key="4">
    <source>
        <dbReference type="EMBL" id="KAF2835836.1"/>
    </source>
</evidence>
<evidence type="ECO:0000256" key="2">
    <source>
        <dbReference type="ARBA" id="ARBA00023235"/>
    </source>
</evidence>
<gene>
    <name evidence="4" type="ORF">M501DRAFT_1007679</name>
</gene>
<accession>A0A9P4S573</accession>
<name>A0A9P4S573_9PEZI</name>
<keyword evidence="3" id="KW-0119">Carbohydrate metabolism</keyword>
<dbReference type="CDD" id="cd09019">
    <property type="entry name" value="galactose_mutarotase_like"/>
    <property type="match status" value="1"/>
</dbReference>
<comment type="similarity">
    <text evidence="1">Belongs to the aldose epimerase family.</text>
</comment>
<comment type="caution">
    <text evidence="4">The sequence shown here is derived from an EMBL/GenBank/DDBJ whole genome shotgun (WGS) entry which is preliminary data.</text>
</comment>
<dbReference type="AlphaFoldDB" id="A0A9P4S573"/>
<organism evidence="4 5">
    <name type="scientific">Patellaria atrata CBS 101060</name>
    <dbReference type="NCBI Taxonomy" id="1346257"/>
    <lineage>
        <taxon>Eukaryota</taxon>
        <taxon>Fungi</taxon>
        <taxon>Dikarya</taxon>
        <taxon>Ascomycota</taxon>
        <taxon>Pezizomycotina</taxon>
        <taxon>Dothideomycetes</taxon>
        <taxon>Dothideomycetes incertae sedis</taxon>
        <taxon>Patellariales</taxon>
        <taxon>Patellariaceae</taxon>
        <taxon>Patellaria</taxon>
    </lineage>
</organism>
<evidence type="ECO:0000256" key="3">
    <source>
        <dbReference type="ARBA" id="ARBA00023277"/>
    </source>
</evidence>
<dbReference type="GO" id="GO:0006006">
    <property type="term" value="P:glucose metabolic process"/>
    <property type="evidence" value="ECO:0007669"/>
    <property type="project" value="TreeGrafter"/>
</dbReference>
<sequence length="338" mass="37553">MSDKPFTFLPLGALIKEFKIDGKNIVLNFHNEEQYKKYNAPFFGETIGRVANRISGAKINSLNGKSYQLADNNNGNALHGGPNGWGKLAFEGPIPVESDGPEKEKVLFKYTSPDGDEGYPGTVELKVWYTQWTEKSDGRNVVVLDIEYEAQLVGDEDVQETVINVTNHSYFNLTDGPTIEGTDVTLATSKYQVVDNLGIPIGPIDDYPGIKGKEPFNLGPQEPDIDDCFVLNTDPSSVPIDTRPLPLQELIYAHCPATDINLEVLSTEPAFQFYTGRFIETQAVDDLPARGKRAGFCLEPSRYVNAVNVEEYKSMVLLKRGEKYGSRIVYRGWKGGKK</sequence>
<dbReference type="GO" id="GO:0030246">
    <property type="term" value="F:carbohydrate binding"/>
    <property type="evidence" value="ECO:0007669"/>
    <property type="project" value="InterPro"/>
</dbReference>
<dbReference type="InterPro" id="IPR011013">
    <property type="entry name" value="Gal_mutarotase_sf_dom"/>
</dbReference>